<dbReference type="RefSeq" id="WP_284372646.1">
    <property type="nucleotide sequence ID" value="NZ_BSNJ01000004.1"/>
</dbReference>
<dbReference type="Pfam" id="PF07719">
    <property type="entry name" value="TPR_2"/>
    <property type="match status" value="1"/>
</dbReference>
<proteinExistence type="predicted"/>
<reference evidence="5" key="1">
    <citation type="journal article" date="2014" name="Int. J. Syst. Evol. Microbiol.">
        <title>Complete genome of a new Firmicutes species belonging to the dominant human colonic microbiota ('Ruminococcus bicirculans') reveals two chromosomes and a selective capacity to utilize plant glucans.</title>
        <authorList>
            <consortium name="NISC Comparative Sequencing Program"/>
            <person name="Wegmann U."/>
            <person name="Louis P."/>
            <person name="Goesmann A."/>
            <person name="Henrissat B."/>
            <person name="Duncan S.H."/>
            <person name="Flint H.J."/>
        </authorList>
    </citation>
    <scope>NUCLEOTIDE SEQUENCE</scope>
    <source>
        <strain evidence="5">NBRC 108216</strain>
    </source>
</reference>
<protein>
    <recommendedName>
        <fullName evidence="7">Tetratricopeptide repeat protein</fullName>
    </recommendedName>
</protein>
<reference evidence="5" key="2">
    <citation type="submission" date="2023-01" db="EMBL/GenBank/DDBJ databases">
        <title>Draft genome sequence of Algimonas porphyrae strain NBRC 108216.</title>
        <authorList>
            <person name="Sun Q."/>
            <person name="Mori K."/>
        </authorList>
    </citation>
    <scope>NUCLEOTIDE SEQUENCE</scope>
    <source>
        <strain evidence="5">NBRC 108216</strain>
    </source>
</reference>
<name>A0ABQ5V2H2_9PROT</name>
<dbReference type="SUPFAM" id="SSF48452">
    <property type="entry name" value="TPR-like"/>
    <property type="match status" value="1"/>
</dbReference>
<evidence type="ECO:0000256" key="2">
    <source>
        <dbReference type="ARBA" id="ARBA00022803"/>
    </source>
</evidence>
<evidence type="ECO:0008006" key="7">
    <source>
        <dbReference type="Google" id="ProtNLM"/>
    </source>
</evidence>
<dbReference type="SMART" id="SM00028">
    <property type="entry name" value="TPR"/>
    <property type="match status" value="2"/>
</dbReference>
<dbReference type="InterPro" id="IPR013105">
    <property type="entry name" value="TPR_2"/>
</dbReference>
<feature type="chain" id="PRO_5045787971" description="Tetratricopeptide repeat protein" evidence="4">
    <location>
        <begin position="21"/>
        <end position="187"/>
    </location>
</feature>
<keyword evidence="6" id="KW-1185">Reference proteome</keyword>
<comment type="caution">
    <text evidence="5">The sequence shown here is derived from an EMBL/GenBank/DDBJ whole genome shotgun (WGS) entry which is preliminary data.</text>
</comment>
<dbReference type="EMBL" id="BSNJ01000004">
    <property type="protein sequence ID" value="GLQ21282.1"/>
    <property type="molecule type" value="Genomic_DNA"/>
</dbReference>
<dbReference type="InterPro" id="IPR019734">
    <property type="entry name" value="TPR_rpt"/>
</dbReference>
<feature type="repeat" description="TPR" evidence="3">
    <location>
        <begin position="143"/>
        <end position="176"/>
    </location>
</feature>
<dbReference type="PROSITE" id="PS50005">
    <property type="entry name" value="TPR"/>
    <property type="match status" value="1"/>
</dbReference>
<evidence type="ECO:0000313" key="6">
    <source>
        <dbReference type="Proteomes" id="UP001161390"/>
    </source>
</evidence>
<sequence length="187" mass="19679">MKAFFLAAGLALATATTAAAVETFPDSGIAYGLSTGTATSQGLLSDCMSEDSSSRAIRACTKVLRAAGPDETIRAHILSRRGLHKMALGRFDDAATDFTRAGDLADHEGLATLGQGFAAMLDNDLMAARGHFEDCSNRGSVAPLAEYGLGLTYQMAGDTVKARQAYQRALDLRPGWDAVAVQMETLD</sequence>
<keyword evidence="1" id="KW-0677">Repeat</keyword>
<keyword evidence="4" id="KW-0732">Signal</keyword>
<dbReference type="Gene3D" id="1.25.40.10">
    <property type="entry name" value="Tetratricopeptide repeat domain"/>
    <property type="match status" value="1"/>
</dbReference>
<gene>
    <name evidence="5" type="ORF">GCM10007854_22370</name>
</gene>
<evidence type="ECO:0000256" key="1">
    <source>
        <dbReference type="ARBA" id="ARBA00022737"/>
    </source>
</evidence>
<accession>A0ABQ5V2H2</accession>
<feature type="signal peptide" evidence="4">
    <location>
        <begin position="1"/>
        <end position="20"/>
    </location>
</feature>
<evidence type="ECO:0000256" key="3">
    <source>
        <dbReference type="PROSITE-ProRule" id="PRU00339"/>
    </source>
</evidence>
<evidence type="ECO:0000313" key="5">
    <source>
        <dbReference type="EMBL" id="GLQ21282.1"/>
    </source>
</evidence>
<dbReference type="Proteomes" id="UP001161390">
    <property type="component" value="Unassembled WGS sequence"/>
</dbReference>
<dbReference type="InterPro" id="IPR011990">
    <property type="entry name" value="TPR-like_helical_dom_sf"/>
</dbReference>
<organism evidence="5 6">
    <name type="scientific">Algimonas porphyrae</name>
    <dbReference type="NCBI Taxonomy" id="1128113"/>
    <lineage>
        <taxon>Bacteria</taxon>
        <taxon>Pseudomonadati</taxon>
        <taxon>Pseudomonadota</taxon>
        <taxon>Alphaproteobacteria</taxon>
        <taxon>Maricaulales</taxon>
        <taxon>Robiginitomaculaceae</taxon>
        <taxon>Algimonas</taxon>
    </lineage>
</organism>
<evidence type="ECO:0000256" key="4">
    <source>
        <dbReference type="SAM" id="SignalP"/>
    </source>
</evidence>
<keyword evidence="2 3" id="KW-0802">TPR repeat</keyword>